<dbReference type="EMBL" id="CP001390">
    <property type="protein sequence ID" value="AID58005.1"/>
    <property type="molecule type" value="Genomic_DNA"/>
</dbReference>
<dbReference type="HOGENOM" id="CLU_2990251_0_0_7"/>
<reference evidence="1 2" key="1">
    <citation type="submission" date="2009-01" db="EMBL/GenBank/DDBJ databases">
        <title>Complete sequence of Geobacter sp. FRC-32.</title>
        <authorList>
            <consortium name="US DOE Joint Genome Institute"/>
            <person name="Lucas S."/>
            <person name="Copeland A."/>
            <person name="Lapidus A."/>
            <person name="Glavina del Rio T."/>
            <person name="Dalin E."/>
            <person name="Tice H."/>
            <person name="Bruce D."/>
            <person name="Goodwin L."/>
            <person name="Pitluck S."/>
            <person name="Saunders E."/>
            <person name="Brettin T."/>
            <person name="Detter J.C."/>
            <person name="Han C."/>
            <person name="Larimer F."/>
            <person name="Land M."/>
            <person name="Hauser L."/>
            <person name="Kyrpides N."/>
            <person name="Ovchinnikova G."/>
            <person name="Kostka J."/>
            <person name="Richardson P."/>
        </authorList>
    </citation>
    <scope>NUCLEOTIDE SEQUENCE [LARGE SCALE GENOMIC DNA]</scope>
    <source>
        <strain evidence="2">DSM 22248 / JCM 15807 / FRC-32</strain>
    </source>
</reference>
<sequence>MDKRGFLSGGAISRVIERLFHSMWGKKSCPSTDQTARNEELQRIAKLIERGSFTRCK</sequence>
<organism evidence="1 2">
    <name type="scientific">Geotalea daltonii (strain DSM 22248 / JCM 15807 / FRC-32)</name>
    <name type="common">Geobacter daltonii</name>
    <dbReference type="NCBI Taxonomy" id="316067"/>
    <lineage>
        <taxon>Bacteria</taxon>
        <taxon>Pseudomonadati</taxon>
        <taxon>Thermodesulfobacteriota</taxon>
        <taxon>Desulfuromonadia</taxon>
        <taxon>Geobacterales</taxon>
        <taxon>Geobacteraceae</taxon>
        <taxon>Geotalea</taxon>
    </lineage>
</organism>
<evidence type="ECO:0000313" key="2">
    <source>
        <dbReference type="Proteomes" id="UP000007721"/>
    </source>
</evidence>
<proteinExistence type="predicted"/>
<dbReference type="Proteomes" id="UP000007721">
    <property type="component" value="Chromosome"/>
</dbReference>
<accession>A0A068EZA2</accession>
<name>A0A068EZA2_GEODF</name>
<dbReference type="KEGG" id="geo:Geob_3893"/>
<protein>
    <submittedName>
        <fullName evidence="1">Uncharacterized protein</fullName>
    </submittedName>
</protein>
<keyword evidence="2" id="KW-1185">Reference proteome</keyword>
<gene>
    <name evidence="1" type="ordered locus">Geob_3893</name>
</gene>
<evidence type="ECO:0000313" key="1">
    <source>
        <dbReference type="EMBL" id="AID58005.1"/>
    </source>
</evidence>
<dbReference type="AlphaFoldDB" id="A0A068EZA2"/>